<reference evidence="2 3" key="1">
    <citation type="submission" date="2020-01" db="EMBL/GenBank/DDBJ databases">
        <authorList>
            <person name="Lee S.D."/>
        </authorList>
    </citation>
    <scope>NUCLEOTIDE SEQUENCE [LARGE SCALE GENOMIC DNA]</scope>
    <source>
        <strain evidence="2 3">SAP-1</strain>
    </source>
</reference>
<dbReference type="AlphaFoldDB" id="A0A848MPU2"/>
<dbReference type="Gene3D" id="3.40.50.10610">
    <property type="entry name" value="ABC-type transport auxiliary lipoprotein component"/>
    <property type="match status" value="1"/>
</dbReference>
<organism evidence="2 3">
    <name type="scientific">Rouxiella aceris</name>
    <dbReference type="NCBI Taxonomy" id="2703884"/>
    <lineage>
        <taxon>Bacteria</taxon>
        <taxon>Pseudomonadati</taxon>
        <taxon>Pseudomonadota</taxon>
        <taxon>Gammaproteobacteria</taxon>
        <taxon>Enterobacterales</taxon>
        <taxon>Yersiniaceae</taxon>
        <taxon>Rouxiella</taxon>
    </lineage>
</organism>
<dbReference type="RefSeq" id="WP_169404732.1">
    <property type="nucleotide sequence ID" value="NZ_JAADJU010000011.1"/>
</dbReference>
<feature type="signal peptide" evidence="1">
    <location>
        <begin position="1"/>
        <end position="20"/>
    </location>
</feature>
<dbReference type="EMBL" id="JAADJU010000011">
    <property type="protein sequence ID" value="NMP29030.1"/>
    <property type="molecule type" value="Genomic_DNA"/>
</dbReference>
<keyword evidence="1" id="KW-0732">Signal</keyword>
<reference evidence="2 3" key="2">
    <citation type="submission" date="2020-06" db="EMBL/GenBank/DDBJ databases">
        <title>Polyphasic characterization of a Rahnella strain isolated from tree sap.</title>
        <authorList>
            <person name="Kim I.S."/>
        </authorList>
    </citation>
    <scope>NUCLEOTIDE SEQUENCE [LARGE SCALE GENOMIC DNA]</scope>
    <source>
        <strain evidence="2 3">SAP-1</strain>
    </source>
</reference>
<feature type="chain" id="PRO_5032929290" evidence="1">
    <location>
        <begin position="21"/>
        <end position="232"/>
    </location>
</feature>
<dbReference type="InterPro" id="IPR008517">
    <property type="entry name" value="GNA1162-like"/>
</dbReference>
<comment type="caution">
    <text evidence="2">The sequence shown here is derived from an EMBL/GenBank/DDBJ whole genome shotgun (WGS) entry which is preliminary data.</text>
</comment>
<gene>
    <name evidence="2" type="ORF">GW590_19425</name>
</gene>
<evidence type="ECO:0000256" key="1">
    <source>
        <dbReference type="SAM" id="SignalP"/>
    </source>
</evidence>
<proteinExistence type="predicted"/>
<dbReference type="Proteomes" id="UP000585363">
    <property type="component" value="Unassembled WGS sequence"/>
</dbReference>
<evidence type="ECO:0000313" key="3">
    <source>
        <dbReference type="Proteomes" id="UP000585363"/>
    </source>
</evidence>
<dbReference type="PROSITE" id="PS51257">
    <property type="entry name" value="PROKAR_LIPOPROTEIN"/>
    <property type="match status" value="1"/>
</dbReference>
<protein>
    <submittedName>
        <fullName evidence="2">DUF799 domain-containing protein</fullName>
    </submittedName>
</protein>
<keyword evidence="3" id="KW-1185">Reference proteome</keyword>
<dbReference type="Pfam" id="PF05643">
    <property type="entry name" value="GNA1162-like"/>
    <property type="match status" value="1"/>
</dbReference>
<sequence>MKRLLASICLLASIMLTGCAKPTHYDYTAFKESRPHSILVLPPVNKSPDINATHSFLSQTTKPLSEAGYYVFPVAVVEETFKQNGMTSPEDMRTVSTGKLREIFGADAVMYIDVTDYGTKYMVVDSETRVTASARLVDLRNGKLLWSGSVSHSDNANTNSNNGILTMLVVAAVHQISNNISDKSYTIAGYTSNELLSPHNPYAQGQTYTQPGVISTGILYGPRSPDYGKDKS</sequence>
<evidence type="ECO:0000313" key="2">
    <source>
        <dbReference type="EMBL" id="NMP29030.1"/>
    </source>
</evidence>
<accession>A0A848MPU2</accession>
<name>A0A848MPU2_9GAMM</name>